<dbReference type="SMART" id="SM00028">
    <property type="entry name" value="TPR"/>
    <property type="match status" value="4"/>
</dbReference>
<keyword evidence="2" id="KW-1185">Reference proteome</keyword>
<dbReference type="InterPro" id="IPR019734">
    <property type="entry name" value="TPR_rpt"/>
</dbReference>
<dbReference type="EMBL" id="JAASQL010000001">
    <property type="protein sequence ID" value="NIJ44036.1"/>
    <property type="molecule type" value="Genomic_DNA"/>
</dbReference>
<dbReference type="Gene3D" id="1.25.40.10">
    <property type="entry name" value="Tetratricopeptide repeat domain"/>
    <property type="match status" value="3"/>
</dbReference>
<dbReference type="SUPFAM" id="SSF48452">
    <property type="entry name" value="TPR-like"/>
    <property type="match status" value="1"/>
</dbReference>
<gene>
    <name evidence="1" type="ORF">FHR24_000475</name>
</gene>
<evidence type="ECO:0000313" key="2">
    <source>
        <dbReference type="Proteomes" id="UP000745859"/>
    </source>
</evidence>
<dbReference type="Proteomes" id="UP000745859">
    <property type="component" value="Unassembled WGS sequence"/>
</dbReference>
<dbReference type="Pfam" id="PF13181">
    <property type="entry name" value="TPR_8"/>
    <property type="match status" value="2"/>
</dbReference>
<organism evidence="1 2">
    <name type="scientific">Wenyingzhuangia heitensis</name>
    <dbReference type="NCBI Taxonomy" id="1487859"/>
    <lineage>
        <taxon>Bacteria</taxon>
        <taxon>Pseudomonadati</taxon>
        <taxon>Bacteroidota</taxon>
        <taxon>Flavobacteriia</taxon>
        <taxon>Flavobacteriales</taxon>
        <taxon>Flavobacteriaceae</taxon>
        <taxon>Wenyingzhuangia</taxon>
    </lineage>
</organism>
<evidence type="ECO:0000313" key="1">
    <source>
        <dbReference type="EMBL" id="NIJ44036.1"/>
    </source>
</evidence>
<sequence>MKHYFLYISAFLLLACSTRKDKFVNRQYHALVTKYNVVYNGKLAFKKGLEKVENTYQDNFNEILPIEPFSFYADQEVDGDAQPIGQVDFERAEEKAVKAIQKHSMLIGGEERNSQIDEAYLLLAKSRYYTKRFGPALESFEYIIKNYPSASLIYETVVWRAKANIHLDNADFGKRALKRLLTSSKISPKIRQQAEVGVIMAYQKTPDSLDQITTHLEAALEALDKGTTASRVAFTLGQVYRKQGQIEKSDKAFDKVINTQGGLYKFKVQARLEKINNHIEDYTTQEFLDEVNHLISVTKNRPYLGALLYEKGLIYQASDSIILAKQFFTESVQSPKSDVSQKVLSYEKLGDLSYDLKKYESAKSYYDTLINVAQNKKSRRVIRIKRKSSSLEKIVNIQKEAKVNDSLLKIASMNNVDLNTYFENYIQKIQEQEKQTRLRELKLLAGQNNIGFADKTDWYFYNSTERIKGKTAFKEMWNLNLKKQNWYAVSLGIKNDVDEGTKPLEEEKTPSENKYKVAFYTSTINRDPQFLDSITKSRNLNYYELGNAYYSQLAENNLAIEKLETLILFDPKNDLKIGAYYKLYKIYKESDDFTKANLYKQKLLQEYPSSSFTKLANNNNEVDVAKEAADSYITCYETIYELYKLNSIEAAKEEIDVALIKYGETDLAPKYALLNAYLIAKQQGKEAFEKELKDLSFRYPNSTEAEKAKELLNKK</sequence>
<accession>A0ABX0U963</accession>
<dbReference type="InterPro" id="IPR011990">
    <property type="entry name" value="TPR-like_helical_dom_sf"/>
</dbReference>
<comment type="caution">
    <text evidence="1">The sequence shown here is derived from an EMBL/GenBank/DDBJ whole genome shotgun (WGS) entry which is preliminary data.</text>
</comment>
<name>A0ABX0U963_9FLAO</name>
<proteinExistence type="predicted"/>
<dbReference type="RefSeq" id="WP_208412272.1">
    <property type="nucleotide sequence ID" value="NZ_JAASQL010000001.1"/>
</dbReference>
<dbReference type="PROSITE" id="PS51257">
    <property type="entry name" value="PROKAR_LIPOPROTEIN"/>
    <property type="match status" value="1"/>
</dbReference>
<dbReference type="Pfam" id="PF13174">
    <property type="entry name" value="TPR_6"/>
    <property type="match status" value="1"/>
</dbReference>
<reference evidence="1 2" key="1">
    <citation type="submission" date="2020-03" db="EMBL/GenBank/DDBJ databases">
        <title>Genomic Encyclopedia of Type Strains, Phase IV (KMG-IV): sequencing the most valuable type-strain genomes for metagenomic binning, comparative biology and taxonomic classification.</title>
        <authorList>
            <person name="Goeker M."/>
        </authorList>
    </citation>
    <scope>NUCLEOTIDE SEQUENCE [LARGE SCALE GENOMIC DNA]</scope>
    <source>
        <strain evidence="1 2">DSM 101599</strain>
    </source>
</reference>
<protein>
    <submittedName>
        <fullName evidence="1">Tetratricopeptide (TPR) repeat protein</fullName>
    </submittedName>
</protein>